<dbReference type="Gene3D" id="2.20.25.10">
    <property type="match status" value="1"/>
</dbReference>
<dbReference type="PANTHER" id="PTHR12143">
    <property type="entry name" value="PEPTIDE N-GLYCANASE PNGASE -RELATED"/>
    <property type="match status" value="1"/>
</dbReference>
<dbReference type="InterPro" id="IPR008979">
    <property type="entry name" value="Galactose-bd-like_sf"/>
</dbReference>
<proteinExistence type="inferred from homology"/>
<comment type="catalytic activity">
    <reaction evidence="1">
        <text>Hydrolysis of an N(4)-(acetyl-beta-D-glucosaminyl)asparagine residue in which the glucosamine residue may be further glycosylated, to yield a (substituted) N-acetyl-beta-D-glucosaminylamine and a peptide containing an aspartate residue.</text>
        <dbReference type="EC" id="3.5.1.52"/>
    </reaction>
</comment>
<evidence type="ECO:0000256" key="3">
    <source>
        <dbReference type="ARBA" id="ARBA00004496"/>
    </source>
</evidence>
<keyword evidence="8" id="KW-0479">Metal-binding</keyword>
<dbReference type="SMART" id="SM00460">
    <property type="entry name" value="TGc"/>
    <property type="match status" value="1"/>
</dbReference>
<keyword evidence="10" id="KW-0862">Zinc</keyword>
<dbReference type="GO" id="GO:0046872">
    <property type="term" value="F:metal ion binding"/>
    <property type="evidence" value="ECO:0007669"/>
    <property type="project" value="UniProtKB-KW"/>
</dbReference>
<dbReference type="AlphaFoldDB" id="A0A7M7K8B5"/>
<evidence type="ECO:0000256" key="7">
    <source>
        <dbReference type="ARBA" id="ARBA00022490"/>
    </source>
</evidence>
<evidence type="ECO:0000256" key="4">
    <source>
        <dbReference type="ARBA" id="ARBA00009390"/>
    </source>
</evidence>
<feature type="domain" description="Transglutaminase-like" evidence="12">
    <location>
        <begin position="150"/>
        <end position="205"/>
    </location>
</feature>
<keyword evidence="14" id="KW-1185">Reference proteome</keyword>
<dbReference type="OrthoDB" id="409136at2759"/>
<dbReference type="InterPro" id="IPR038765">
    <property type="entry name" value="Papain-like_cys_pep_sf"/>
</dbReference>
<evidence type="ECO:0000256" key="6">
    <source>
        <dbReference type="ARBA" id="ARBA00018546"/>
    </source>
</evidence>
<evidence type="ECO:0000256" key="1">
    <source>
        <dbReference type="ARBA" id="ARBA00001650"/>
    </source>
</evidence>
<dbReference type="GO" id="GO:0005829">
    <property type="term" value="C:cytosol"/>
    <property type="evidence" value="ECO:0007669"/>
    <property type="project" value="TreeGrafter"/>
</dbReference>
<evidence type="ECO:0000256" key="10">
    <source>
        <dbReference type="ARBA" id="ARBA00022833"/>
    </source>
</evidence>
<accession>A0A7M7K8B5</accession>
<protein>
    <recommendedName>
        <fullName evidence="6">Peptide-N(4)-(N-acetyl-beta-glucosaminyl)asparagine amidase</fullName>
        <ecNumber evidence="5">3.5.1.52</ecNumber>
    </recommendedName>
    <alternativeName>
        <fullName evidence="11">Peptide:N-glycanase</fullName>
    </alternativeName>
</protein>
<evidence type="ECO:0000256" key="11">
    <source>
        <dbReference type="ARBA" id="ARBA00032901"/>
    </source>
</evidence>
<dbReference type="Pfam" id="PF01841">
    <property type="entry name" value="Transglut_core"/>
    <property type="match status" value="1"/>
</dbReference>
<evidence type="ECO:0000256" key="9">
    <source>
        <dbReference type="ARBA" id="ARBA00022801"/>
    </source>
</evidence>
<evidence type="ECO:0000256" key="8">
    <source>
        <dbReference type="ARBA" id="ARBA00022723"/>
    </source>
</evidence>
<dbReference type="Pfam" id="PF04721">
    <property type="entry name" value="PAW"/>
    <property type="match status" value="1"/>
</dbReference>
<dbReference type="EnsemblMetazoa" id="XM_022803541">
    <property type="protein sequence ID" value="XP_022659276"/>
    <property type="gene ID" value="LOC111249538"/>
</dbReference>
<dbReference type="GO" id="GO:0006516">
    <property type="term" value="P:glycoprotein catabolic process"/>
    <property type="evidence" value="ECO:0007669"/>
    <property type="project" value="InterPro"/>
</dbReference>
<dbReference type="InterPro" id="IPR050883">
    <property type="entry name" value="PNGase"/>
</dbReference>
<dbReference type="KEGG" id="vde:111249538"/>
<dbReference type="SUPFAM" id="SSF49785">
    <property type="entry name" value="Galactose-binding domain-like"/>
    <property type="match status" value="1"/>
</dbReference>
<dbReference type="InterPro" id="IPR038680">
    <property type="entry name" value="PAW_sf"/>
</dbReference>
<dbReference type="InterPro" id="IPR006588">
    <property type="entry name" value="Peptide_N_glycanase_PAW_dom"/>
</dbReference>
<dbReference type="GO" id="GO:0000224">
    <property type="term" value="F:peptide-N4-(N-acetyl-beta-glucosaminyl)asparagine amidase activity"/>
    <property type="evidence" value="ECO:0007669"/>
    <property type="project" value="UniProtKB-EC"/>
</dbReference>
<keyword evidence="7" id="KW-0963">Cytoplasm</keyword>
<evidence type="ECO:0000313" key="13">
    <source>
        <dbReference type="EnsemblMetazoa" id="XP_022659276"/>
    </source>
</evidence>
<dbReference type="SUPFAM" id="SSF54001">
    <property type="entry name" value="Cysteine proteinases"/>
    <property type="match status" value="1"/>
</dbReference>
<dbReference type="EC" id="3.5.1.52" evidence="5"/>
<keyword evidence="9" id="KW-0378">Hydrolase</keyword>
<sequence length="525" mass="60540">MSKNGVEDVIEAMAILLMDWNHPLLRQLDGLHEVPLRYEDEETRVLAESLVPIDELQARVATQYAPPELERDLLLIEIVQWFKREFFSWVDNPKCDSCSEKTKVEHIVSPDDICLTSEEKEGLARRIELYRCTACKRELRFPRYNCPRKLLETRSGRCGEWANAFTLICLALGYEARYVWDVTDHVWTEVWSDAKNRWVHCDPCEAACDAPLTYEQGWGKQLSYIFAFTSFETVDVTWRYVTNFKETLARRRSLPEAILIKYQDIRNEAFQRPLSPVHKEKLKKRRIMELTEFLAPPKVRGIAELQGRISGDEAWRLGRKETDNTRIIRNSRPDVRTMEITYSSASDIYVIEEDGDVVEKTYGWASMMQSHLDIIRKEELDWKMAYLARRPGSSLGVMQYKIELSRACRVVEVTFIRETFENGEVAVNLSTGEDNSLCIRGNDPVTFSLPPDSGYNLVLTCELSGGQGDNAWQHAQAFRQALSTDAMAPTNSTSSAFSIHCASGKQQRIENHRQHSPTLKLRLFF</sequence>
<dbReference type="Proteomes" id="UP000594260">
    <property type="component" value="Unplaced"/>
</dbReference>
<evidence type="ECO:0000313" key="14">
    <source>
        <dbReference type="Proteomes" id="UP000594260"/>
    </source>
</evidence>
<comment type="subcellular location">
    <subcellularLocation>
        <location evidence="3">Cytoplasm</location>
    </subcellularLocation>
</comment>
<dbReference type="InterPro" id="IPR002931">
    <property type="entry name" value="Transglutaminase-like"/>
</dbReference>
<evidence type="ECO:0000259" key="12">
    <source>
        <dbReference type="SMART" id="SM00460"/>
    </source>
</evidence>
<dbReference type="PANTHER" id="PTHR12143:SF19">
    <property type="entry name" value="PEPTIDE-N(4)-(N-ACETYL-BETA-GLUCOSAMINYL)ASPARAGINE AMIDASE"/>
    <property type="match status" value="1"/>
</dbReference>
<evidence type="ECO:0000256" key="2">
    <source>
        <dbReference type="ARBA" id="ARBA00001947"/>
    </source>
</evidence>
<reference evidence="13" key="1">
    <citation type="submission" date="2021-01" db="UniProtKB">
        <authorList>
            <consortium name="EnsemblMetazoa"/>
        </authorList>
    </citation>
    <scope>IDENTIFICATION</scope>
</reference>
<comment type="cofactor">
    <cofactor evidence="2">
        <name>Zn(2+)</name>
        <dbReference type="ChEBI" id="CHEBI:29105"/>
    </cofactor>
</comment>
<evidence type="ECO:0000256" key="5">
    <source>
        <dbReference type="ARBA" id="ARBA00012158"/>
    </source>
</evidence>
<dbReference type="RefSeq" id="XP_022659276.1">
    <property type="nucleotide sequence ID" value="XM_022803541.1"/>
</dbReference>
<dbReference type="GO" id="GO:0005634">
    <property type="term" value="C:nucleus"/>
    <property type="evidence" value="ECO:0007669"/>
    <property type="project" value="TreeGrafter"/>
</dbReference>
<dbReference type="Gene3D" id="2.60.120.1020">
    <property type="entry name" value="Peptide N glycanase, PAW domain"/>
    <property type="match status" value="1"/>
</dbReference>
<organism evidence="13 14">
    <name type="scientific">Varroa destructor</name>
    <name type="common">Honeybee mite</name>
    <dbReference type="NCBI Taxonomy" id="109461"/>
    <lineage>
        <taxon>Eukaryota</taxon>
        <taxon>Metazoa</taxon>
        <taxon>Ecdysozoa</taxon>
        <taxon>Arthropoda</taxon>
        <taxon>Chelicerata</taxon>
        <taxon>Arachnida</taxon>
        <taxon>Acari</taxon>
        <taxon>Parasitiformes</taxon>
        <taxon>Mesostigmata</taxon>
        <taxon>Gamasina</taxon>
        <taxon>Dermanyssoidea</taxon>
        <taxon>Varroidae</taxon>
        <taxon>Varroa</taxon>
    </lineage>
</organism>
<name>A0A7M7K8B5_VARDE</name>
<dbReference type="FunCoup" id="A0A7M7K8B5">
    <property type="interactions" value="1981"/>
</dbReference>
<comment type="similarity">
    <text evidence="4">Belongs to the transglutaminase-like superfamily. PNGase family.</text>
</comment>
<dbReference type="Gene3D" id="3.10.620.30">
    <property type="match status" value="1"/>
</dbReference>
<dbReference type="InParanoid" id="A0A7M7K8B5"/>
<dbReference type="OMA" id="DLQDVTW"/>
<dbReference type="GeneID" id="111249538"/>
<dbReference type="CTD" id="35527"/>